<comment type="similarity">
    <text evidence="5">Belongs to the TAF10 family.</text>
</comment>
<keyword evidence="2" id="KW-0805">Transcription regulation</keyword>
<dbReference type="GO" id="GO:1990841">
    <property type="term" value="F:promoter-specific chromatin binding"/>
    <property type="evidence" value="ECO:0007669"/>
    <property type="project" value="TreeGrafter"/>
</dbReference>
<dbReference type="Proteomes" id="UP000003163">
    <property type="component" value="Unassembled WGS sequence"/>
</dbReference>
<comment type="caution">
    <text evidence="6">The sequence shown here is derived from an EMBL/GenBank/DDBJ whole genome shotgun (WGS) entry which is preliminary data.</text>
</comment>
<dbReference type="STRING" id="1003232.J9D2Y9"/>
<organism evidence="6 7">
    <name type="scientific">Edhazardia aedis (strain USNM 41457)</name>
    <name type="common">Microsporidian parasite</name>
    <dbReference type="NCBI Taxonomy" id="1003232"/>
    <lineage>
        <taxon>Eukaryota</taxon>
        <taxon>Fungi</taxon>
        <taxon>Fungi incertae sedis</taxon>
        <taxon>Microsporidia</taxon>
        <taxon>Edhazardia</taxon>
    </lineage>
</organism>
<reference evidence="7" key="2">
    <citation type="submission" date="2015-07" db="EMBL/GenBank/DDBJ databases">
        <title>Contrasting host-pathogen interactions and genome evolution in two generalist and specialist microsporidian pathogens of mosquitoes.</title>
        <authorList>
            <consortium name="The Broad Institute Genomics Platform"/>
            <consortium name="The Broad Institute Genome Sequencing Center for Infectious Disease"/>
            <person name="Cuomo C.A."/>
            <person name="Sanscrainte N.D."/>
            <person name="Goldberg J.M."/>
            <person name="Heiman D."/>
            <person name="Young S."/>
            <person name="Zeng Q."/>
            <person name="Becnel J.J."/>
            <person name="Birren B.W."/>
        </authorList>
    </citation>
    <scope>NUCLEOTIDE SEQUENCE [LARGE SCALE GENOMIC DNA]</scope>
    <source>
        <strain evidence="7">USNM 41457</strain>
    </source>
</reference>
<dbReference type="VEuPathDB" id="MicrosporidiaDB:EDEG_03596"/>
<evidence type="ECO:0008006" key="8">
    <source>
        <dbReference type="Google" id="ProtNLM"/>
    </source>
</evidence>
<keyword evidence="4" id="KW-0539">Nucleus</keyword>
<dbReference type="HOGENOM" id="CLU_064104_4_2_1"/>
<comment type="subcellular location">
    <subcellularLocation>
        <location evidence="1">Nucleus</location>
    </subcellularLocation>
</comment>
<evidence type="ECO:0000256" key="3">
    <source>
        <dbReference type="ARBA" id="ARBA00023163"/>
    </source>
</evidence>
<dbReference type="GO" id="GO:0005669">
    <property type="term" value="C:transcription factor TFIID complex"/>
    <property type="evidence" value="ECO:0007669"/>
    <property type="project" value="TreeGrafter"/>
</dbReference>
<dbReference type="OMA" id="GFECDDV"/>
<keyword evidence="7" id="KW-1185">Reference proteome</keyword>
<dbReference type="GO" id="GO:0000124">
    <property type="term" value="C:SAGA complex"/>
    <property type="evidence" value="ECO:0007669"/>
    <property type="project" value="TreeGrafter"/>
</dbReference>
<reference evidence="6 7" key="1">
    <citation type="submission" date="2011-08" db="EMBL/GenBank/DDBJ databases">
        <authorList>
            <person name="Liu Z.J."/>
            <person name="Shi F.L."/>
            <person name="Lu J.Q."/>
            <person name="Li M."/>
            <person name="Wang Z.L."/>
        </authorList>
    </citation>
    <scope>NUCLEOTIDE SEQUENCE [LARGE SCALE GENOMIC DNA]</scope>
    <source>
        <strain evidence="6 7">USNM 41457</strain>
    </source>
</reference>
<evidence type="ECO:0000256" key="2">
    <source>
        <dbReference type="ARBA" id="ARBA00023015"/>
    </source>
</evidence>
<evidence type="ECO:0000313" key="6">
    <source>
        <dbReference type="EMBL" id="EJW01939.1"/>
    </source>
</evidence>
<keyword evidence="3" id="KW-0804">Transcription</keyword>
<evidence type="ECO:0000256" key="1">
    <source>
        <dbReference type="ARBA" id="ARBA00004123"/>
    </source>
</evidence>
<evidence type="ECO:0000256" key="5">
    <source>
        <dbReference type="ARBA" id="ARBA00025730"/>
    </source>
</evidence>
<dbReference type="InParanoid" id="J9D2Y9"/>
<dbReference type="Pfam" id="PF03540">
    <property type="entry name" value="TAF10"/>
    <property type="match status" value="1"/>
</dbReference>
<dbReference type="CDD" id="cd07982">
    <property type="entry name" value="HFD_TAF10"/>
    <property type="match status" value="1"/>
</dbReference>
<dbReference type="PANTHER" id="PTHR21242">
    <property type="entry name" value="TRANSCRIPTION INITIATION FACTOR TFIID SUBUNIT 10"/>
    <property type="match status" value="1"/>
</dbReference>
<dbReference type="PRINTS" id="PR01443">
    <property type="entry name" value="TFIID30KDSUB"/>
</dbReference>
<dbReference type="InterPro" id="IPR003923">
    <property type="entry name" value="TAF10"/>
</dbReference>
<dbReference type="EMBL" id="AFBI03000101">
    <property type="protein sequence ID" value="EJW01939.1"/>
    <property type="molecule type" value="Genomic_DNA"/>
</dbReference>
<accession>J9D2Y9</accession>
<sequence>MPFIHMKNEELQELEEALSKYVPLIPEPIIDYFLTKAGISYADQNVKKYISLIMQKFLTDVSISAFQYHKVIQKAVQKDKRFAKEKKITFQVADLEKALEEMGIDIQRQFYYL</sequence>
<protein>
    <recommendedName>
        <fullName evidence="8">Transcription initiation factor TFIID subunit 10</fullName>
    </recommendedName>
</protein>
<evidence type="ECO:0000256" key="4">
    <source>
        <dbReference type="ARBA" id="ARBA00023242"/>
    </source>
</evidence>
<dbReference type="GO" id="GO:0016251">
    <property type="term" value="F:RNA polymerase II general transcription initiation factor activity"/>
    <property type="evidence" value="ECO:0007669"/>
    <property type="project" value="TreeGrafter"/>
</dbReference>
<dbReference type="OrthoDB" id="154356at2759"/>
<dbReference type="PANTHER" id="PTHR21242:SF0">
    <property type="entry name" value="TRANSCRIPTION INITIATION FACTOR TFIID SUBUNIT 10"/>
    <property type="match status" value="1"/>
</dbReference>
<proteinExistence type="inferred from homology"/>
<name>J9D2Y9_EDHAE</name>
<dbReference type="GO" id="GO:0006367">
    <property type="term" value="P:transcription initiation at RNA polymerase II promoter"/>
    <property type="evidence" value="ECO:0007669"/>
    <property type="project" value="TreeGrafter"/>
</dbReference>
<dbReference type="AlphaFoldDB" id="J9D2Y9"/>
<dbReference type="FunCoup" id="J9D2Y9">
    <property type="interactions" value="102"/>
</dbReference>
<evidence type="ECO:0000313" key="7">
    <source>
        <dbReference type="Proteomes" id="UP000003163"/>
    </source>
</evidence>
<gene>
    <name evidence="6" type="ORF">EDEG_03596</name>
</gene>